<dbReference type="Gene3D" id="3.40.50.150">
    <property type="entry name" value="Vaccinia Virus protein VP39"/>
    <property type="match status" value="1"/>
</dbReference>
<dbReference type="PANTHER" id="PTHR43036:SF2">
    <property type="entry name" value="OS04G0481300 PROTEIN"/>
    <property type="match status" value="1"/>
</dbReference>
<dbReference type="Pfam" id="PF08241">
    <property type="entry name" value="Methyltransf_11"/>
    <property type="match status" value="1"/>
</dbReference>
<dbReference type="EMBL" id="PDNZ01000009">
    <property type="protein sequence ID" value="PWW81220.1"/>
    <property type="molecule type" value="Genomic_DNA"/>
</dbReference>
<feature type="domain" description="Methyltransferase type 11" evidence="1">
    <location>
        <begin position="252"/>
        <end position="325"/>
    </location>
</feature>
<evidence type="ECO:0000313" key="2">
    <source>
        <dbReference type="EMBL" id="PWW81220.1"/>
    </source>
</evidence>
<accession>A0A317T4T2</accession>
<comment type="caution">
    <text evidence="2">The sequence shown here is derived from an EMBL/GenBank/DDBJ whole genome shotgun (WGS) entry which is preliminary data.</text>
</comment>
<dbReference type="GO" id="GO:0008757">
    <property type="term" value="F:S-adenosylmethionine-dependent methyltransferase activity"/>
    <property type="evidence" value="ECO:0007669"/>
    <property type="project" value="InterPro"/>
</dbReference>
<dbReference type="RefSeq" id="WP_110024203.1">
    <property type="nucleotide sequence ID" value="NZ_PDNZ01000009.1"/>
</dbReference>
<dbReference type="GO" id="GO:0032259">
    <property type="term" value="P:methylation"/>
    <property type="evidence" value="ECO:0007669"/>
    <property type="project" value="UniProtKB-KW"/>
</dbReference>
<name>A0A317T4T2_9CHLB</name>
<dbReference type="InterPro" id="IPR029063">
    <property type="entry name" value="SAM-dependent_MTases_sf"/>
</dbReference>
<dbReference type="PANTHER" id="PTHR43036">
    <property type="entry name" value="OSJNBB0011N17.9 PROTEIN"/>
    <property type="match status" value="1"/>
</dbReference>
<protein>
    <submittedName>
        <fullName evidence="2">SAM-dependent methyltransferase</fullName>
    </submittedName>
</protein>
<dbReference type="SUPFAM" id="SSF53335">
    <property type="entry name" value="S-adenosyl-L-methionine-dependent methyltransferases"/>
    <property type="match status" value="1"/>
</dbReference>
<dbReference type="InterPro" id="IPR046357">
    <property type="entry name" value="PPIase_dom_sf"/>
</dbReference>
<keyword evidence="2" id="KW-0808">Transferase</keyword>
<dbReference type="GO" id="GO:0003755">
    <property type="term" value="F:peptidyl-prolyl cis-trans isomerase activity"/>
    <property type="evidence" value="ECO:0007669"/>
    <property type="project" value="InterPro"/>
</dbReference>
<dbReference type="Proteomes" id="UP000246278">
    <property type="component" value="Unassembled WGS sequence"/>
</dbReference>
<dbReference type="InterPro" id="IPR013216">
    <property type="entry name" value="Methyltransf_11"/>
</dbReference>
<dbReference type="Gene3D" id="3.10.50.40">
    <property type="match status" value="1"/>
</dbReference>
<keyword evidence="3" id="KW-1185">Reference proteome</keyword>
<evidence type="ECO:0000313" key="3">
    <source>
        <dbReference type="Proteomes" id="UP000246278"/>
    </source>
</evidence>
<dbReference type="OrthoDB" id="939937at2"/>
<evidence type="ECO:0000259" key="1">
    <source>
        <dbReference type="Pfam" id="PF08241"/>
    </source>
</evidence>
<gene>
    <name evidence="2" type="ORF">CR164_11475</name>
</gene>
<dbReference type="CDD" id="cd02440">
    <property type="entry name" value="AdoMet_MTases"/>
    <property type="match status" value="1"/>
</dbReference>
<organism evidence="2 3">
    <name type="scientific">Prosthecochloris marina</name>
    <dbReference type="NCBI Taxonomy" id="2017681"/>
    <lineage>
        <taxon>Bacteria</taxon>
        <taxon>Pseudomonadati</taxon>
        <taxon>Chlorobiota</taxon>
        <taxon>Chlorobiia</taxon>
        <taxon>Chlorobiales</taxon>
        <taxon>Chlorobiaceae</taxon>
        <taxon>Prosthecochloris</taxon>
    </lineage>
</organism>
<reference evidence="3" key="1">
    <citation type="submission" date="2017-10" db="EMBL/GenBank/DDBJ databases">
        <authorList>
            <person name="Gaisin V.A."/>
            <person name="Rysina M.S."/>
            <person name="Grouzdev D.S."/>
        </authorList>
    </citation>
    <scope>NUCLEOTIDE SEQUENCE [LARGE SCALE GENOMIC DNA]</scope>
    <source>
        <strain evidence="3">V1</strain>
    </source>
</reference>
<keyword evidence="2" id="KW-0489">Methyltransferase</keyword>
<proteinExistence type="predicted"/>
<dbReference type="AlphaFoldDB" id="A0A317T4T2"/>
<sequence length="404" mass="45969">MRKSRGASIEFSMIWESEYAVHNERRFITRVNFWRDLFPGRMGEAAEALLPGERCRESFAAGRLVLPFTTDGIVRFKEKCFESQQGYHSLLPRIGRFYPQGIAWTAFGCFRGNMNPFRIIGIENDTVIADTNHPLALYPVTLEATCVERRAAFEERGGMCHDISETVTSDGPGMQVPYPGIKTNFYSVYPFRRQNENEDVFFYGVPRFVNHLDETASNLIGGIYSKALVSGSKVLDLMSSWVSHLPDELEQCEVVGLGMNEEELAANKKLYGYVVHDLNESPLLPFTDDEFDAVICTASVEYLVRPLEVFKEIGRVVRQGGLCIITFSDRWFPGKQILPWSGLHGFERLGLVLDYFHKSCLFENLHTETVRGYLRSSDDRQRDKTAFSDPVFAVWGSVKEKEAL</sequence>